<dbReference type="Proteomes" id="UP000027265">
    <property type="component" value="Unassembled WGS sequence"/>
</dbReference>
<evidence type="ECO:0000313" key="3">
    <source>
        <dbReference type="Proteomes" id="UP000027265"/>
    </source>
</evidence>
<protein>
    <recommendedName>
        <fullName evidence="1">F-box domain-containing protein</fullName>
    </recommendedName>
</protein>
<proteinExistence type="predicted"/>
<dbReference type="InterPro" id="IPR032675">
    <property type="entry name" value="LRR_dom_sf"/>
</dbReference>
<dbReference type="Pfam" id="PF12937">
    <property type="entry name" value="F-box-like"/>
    <property type="match status" value="1"/>
</dbReference>
<gene>
    <name evidence="2" type="ORF">JAAARDRAFT_404326</name>
</gene>
<dbReference type="AlphaFoldDB" id="A0A067PHA5"/>
<feature type="domain" description="F-box" evidence="1">
    <location>
        <begin position="11"/>
        <end position="60"/>
    </location>
</feature>
<accession>A0A067PHA5</accession>
<dbReference type="InParanoid" id="A0A067PHA5"/>
<name>A0A067PHA5_9AGAM</name>
<dbReference type="Gene3D" id="3.80.10.10">
    <property type="entry name" value="Ribonuclease Inhibitor"/>
    <property type="match status" value="1"/>
</dbReference>
<reference evidence="3" key="1">
    <citation type="journal article" date="2014" name="Proc. Natl. Acad. Sci. U.S.A.">
        <title>Extensive sampling of basidiomycete genomes demonstrates inadequacy of the white-rot/brown-rot paradigm for wood decay fungi.</title>
        <authorList>
            <person name="Riley R."/>
            <person name="Salamov A.A."/>
            <person name="Brown D.W."/>
            <person name="Nagy L.G."/>
            <person name="Floudas D."/>
            <person name="Held B.W."/>
            <person name="Levasseur A."/>
            <person name="Lombard V."/>
            <person name="Morin E."/>
            <person name="Otillar R."/>
            <person name="Lindquist E.A."/>
            <person name="Sun H."/>
            <person name="LaButti K.M."/>
            <person name="Schmutz J."/>
            <person name="Jabbour D."/>
            <person name="Luo H."/>
            <person name="Baker S.E."/>
            <person name="Pisabarro A.G."/>
            <person name="Walton J.D."/>
            <person name="Blanchette R.A."/>
            <person name="Henrissat B."/>
            <person name="Martin F."/>
            <person name="Cullen D."/>
            <person name="Hibbett D.S."/>
            <person name="Grigoriev I.V."/>
        </authorList>
    </citation>
    <scope>NUCLEOTIDE SEQUENCE [LARGE SCALE GENOMIC DNA]</scope>
    <source>
        <strain evidence="3">MUCL 33604</strain>
    </source>
</reference>
<dbReference type="InterPro" id="IPR001810">
    <property type="entry name" value="F-box_dom"/>
</dbReference>
<sequence length="444" mass="49485">MSDMKPKTPVDKLPNEILADIFVICLEEEEGVAFPITASHVSRYWRTVSLGTPALWSRISVSLLQRPLLDIYLTRSSSQSLDIVLRFNLPETWRYGGTDSELISLPDYRQRIVVTMSHSITRHIGRCRSFAFTADNPQVTGTVLRSLENVAAPQLTSLCLEFSLRILRNVFGGGTPLLSTLSLTSVWYSDPWVVPLLPHLTFLTLKTTPDMPKLSDRDFCKLLAECPLLRQLSLDGIPFTTLVASLSPNTSRGAHLAFLQSLNISHFTLLPFDTRACASRLSQILSIPQLESLSFSNSSQGLVSSFVDGIMITNLDREWAPNLTSLSLVDVQISRPAAISLARCFSRIRELKLIGKSPYSALLSSVIPGNGHDAMWPELKVLTLARTMTTWSQLSDLLLNRNRIGFPLQRVRIDRYGYWTGDGVPGVPTEIELFHPLSPQFMTA</sequence>
<dbReference type="STRING" id="933084.A0A067PHA5"/>
<keyword evidence="3" id="KW-1185">Reference proteome</keyword>
<dbReference type="OrthoDB" id="2269034at2759"/>
<dbReference type="Gene3D" id="1.20.1280.50">
    <property type="match status" value="1"/>
</dbReference>
<organism evidence="2 3">
    <name type="scientific">Jaapia argillacea MUCL 33604</name>
    <dbReference type="NCBI Taxonomy" id="933084"/>
    <lineage>
        <taxon>Eukaryota</taxon>
        <taxon>Fungi</taxon>
        <taxon>Dikarya</taxon>
        <taxon>Basidiomycota</taxon>
        <taxon>Agaricomycotina</taxon>
        <taxon>Agaricomycetes</taxon>
        <taxon>Agaricomycetidae</taxon>
        <taxon>Jaapiales</taxon>
        <taxon>Jaapiaceae</taxon>
        <taxon>Jaapia</taxon>
    </lineage>
</organism>
<dbReference type="PANTHER" id="PTHR38926">
    <property type="entry name" value="F-BOX DOMAIN CONTAINING PROTEIN, EXPRESSED"/>
    <property type="match status" value="1"/>
</dbReference>
<dbReference type="HOGENOM" id="CLU_020999_3_3_1"/>
<evidence type="ECO:0000259" key="1">
    <source>
        <dbReference type="Pfam" id="PF12937"/>
    </source>
</evidence>
<dbReference type="SUPFAM" id="SSF52047">
    <property type="entry name" value="RNI-like"/>
    <property type="match status" value="1"/>
</dbReference>
<dbReference type="PANTHER" id="PTHR38926:SF5">
    <property type="entry name" value="F-BOX AND LEUCINE-RICH REPEAT PROTEIN 6"/>
    <property type="match status" value="1"/>
</dbReference>
<evidence type="ECO:0000313" key="2">
    <source>
        <dbReference type="EMBL" id="KDQ54293.1"/>
    </source>
</evidence>
<dbReference type="EMBL" id="KL197729">
    <property type="protein sequence ID" value="KDQ54293.1"/>
    <property type="molecule type" value="Genomic_DNA"/>
</dbReference>